<organism evidence="3 4">
    <name type="scientific">Gonium pectorale</name>
    <name type="common">Green alga</name>
    <dbReference type="NCBI Taxonomy" id="33097"/>
    <lineage>
        <taxon>Eukaryota</taxon>
        <taxon>Viridiplantae</taxon>
        <taxon>Chlorophyta</taxon>
        <taxon>core chlorophytes</taxon>
        <taxon>Chlorophyceae</taxon>
        <taxon>CS clade</taxon>
        <taxon>Chlamydomonadales</taxon>
        <taxon>Volvocaceae</taxon>
        <taxon>Gonium</taxon>
    </lineage>
</organism>
<feature type="signal peptide" evidence="2">
    <location>
        <begin position="1"/>
        <end position="20"/>
    </location>
</feature>
<evidence type="ECO:0000256" key="1">
    <source>
        <dbReference type="SAM" id="MobiDB-lite"/>
    </source>
</evidence>
<proteinExistence type="predicted"/>
<dbReference type="EMBL" id="LSYV01000015">
    <property type="protein sequence ID" value="KXZ50923.1"/>
    <property type="molecule type" value="Genomic_DNA"/>
</dbReference>
<gene>
    <name evidence="3" type="ORF">GPECTOR_14g17</name>
</gene>
<dbReference type="STRING" id="33097.A0A150GM53"/>
<evidence type="ECO:0000313" key="3">
    <source>
        <dbReference type="EMBL" id="KXZ50923.1"/>
    </source>
</evidence>
<dbReference type="PANTHER" id="PTHR15907">
    <property type="entry name" value="DUF614 FAMILY PROTEIN-RELATED"/>
    <property type="match status" value="1"/>
</dbReference>
<dbReference type="OrthoDB" id="535625at2759"/>
<accession>A0A150GM53</accession>
<evidence type="ECO:0000313" key="4">
    <source>
        <dbReference type="Proteomes" id="UP000075714"/>
    </source>
</evidence>
<protein>
    <submittedName>
        <fullName evidence="3">Uncharacterized protein</fullName>
    </submittedName>
</protein>
<dbReference type="NCBIfam" id="TIGR01571">
    <property type="entry name" value="A_thal_Cys_rich"/>
    <property type="match status" value="1"/>
</dbReference>
<evidence type="ECO:0000256" key="2">
    <source>
        <dbReference type="SAM" id="SignalP"/>
    </source>
</evidence>
<dbReference type="Proteomes" id="UP000075714">
    <property type="component" value="Unassembled WGS sequence"/>
</dbReference>
<reference evidence="4" key="1">
    <citation type="journal article" date="2016" name="Nat. Commun.">
        <title>The Gonium pectorale genome demonstrates co-option of cell cycle regulation during the evolution of multicellularity.</title>
        <authorList>
            <person name="Hanschen E.R."/>
            <person name="Marriage T.N."/>
            <person name="Ferris P.J."/>
            <person name="Hamaji T."/>
            <person name="Toyoda A."/>
            <person name="Fujiyama A."/>
            <person name="Neme R."/>
            <person name="Noguchi H."/>
            <person name="Minakuchi Y."/>
            <person name="Suzuki M."/>
            <person name="Kawai-Toyooka H."/>
            <person name="Smith D.R."/>
            <person name="Sparks H."/>
            <person name="Anderson J."/>
            <person name="Bakaric R."/>
            <person name="Luria V."/>
            <person name="Karger A."/>
            <person name="Kirschner M.W."/>
            <person name="Durand P.M."/>
            <person name="Michod R.E."/>
            <person name="Nozaki H."/>
            <person name="Olson B.J."/>
        </authorList>
    </citation>
    <scope>NUCLEOTIDE SEQUENCE [LARGE SCALE GENOMIC DNA]</scope>
    <source>
        <strain evidence="4">NIES-2863</strain>
    </source>
</reference>
<feature type="region of interest" description="Disordered" evidence="1">
    <location>
        <begin position="106"/>
        <end position="138"/>
    </location>
</feature>
<sequence length="138" mass="14760">MARILSACLLGCSCFVHTGARGWIRSKYGIPGTCCGDCMITTFCIPCALCQEHRELVIRNVGIGGVEMQKAVPQPIVIVNNVMAPPPQAYPAQGYPAVVQPPQAYPANAVVPAPSPPPEHHEKKHRRSHSSSSSSSDE</sequence>
<comment type="caution">
    <text evidence="3">The sequence shown here is derived from an EMBL/GenBank/DDBJ whole genome shotgun (WGS) entry which is preliminary data.</text>
</comment>
<name>A0A150GM53_GONPE</name>
<dbReference type="InterPro" id="IPR006461">
    <property type="entry name" value="PLAC_motif_containing"/>
</dbReference>
<keyword evidence="4" id="KW-1185">Reference proteome</keyword>
<dbReference type="Pfam" id="PF04749">
    <property type="entry name" value="PLAC8"/>
    <property type="match status" value="1"/>
</dbReference>
<keyword evidence="2" id="KW-0732">Signal</keyword>
<feature type="chain" id="PRO_5007562106" evidence="2">
    <location>
        <begin position="21"/>
        <end position="138"/>
    </location>
</feature>
<dbReference type="AlphaFoldDB" id="A0A150GM53"/>